<name>A0A4C1XYG7_EUMVA</name>
<proteinExistence type="predicted"/>
<dbReference type="Proteomes" id="UP000299102">
    <property type="component" value="Unassembled WGS sequence"/>
</dbReference>
<gene>
    <name evidence="1" type="ORF">EVAR_51994_1</name>
</gene>
<evidence type="ECO:0000313" key="1">
    <source>
        <dbReference type="EMBL" id="GBP69061.1"/>
    </source>
</evidence>
<dbReference type="AlphaFoldDB" id="A0A4C1XYG7"/>
<reference evidence="1 2" key="1">
    <citation type="journal article" date="2019" name="Commun. Biol.">
        <title>The bagworm genome reveals a unique fibroin gene that provides high tensile strength.</title>
        <authorList>
            <person name="Kono N."/>
            <person name="Nakamura H."/>
            <person name="Ohtoshi R."/>
            <person name="Tomita M."/>
            <person name="Numata K."/>
            <person name="Arakawa K."/>
        </authorList>
    </citation>
    <scope>NUCLEOTIDE SEQUENCE [LARGE SCALE GENOMIC DNA]</scope>
</reference>
<evidence type="ECO:0000313" key="2">
    <source>
        <dbReference type="Proteomes" id="UP000299102"/>
    </source>
</evidence>
<organism evidence="1 2">
    <name type="scientific">Eumeta variegata</name>
    <name type="common">Bagworm moth</name>
    <name type="synonym">Eumeta japonica</name>
    <dbReference type="NCBI Taxonomy" id="151549"/>
    <lineage>
        <taxon>Eukaryota</taxon>
        <taxon>Metazoa</taxon>
        <taxon>Ecdysozoa</taxon>
        <taxon>Arthropoda</taxon>
        <taxon>Hexapoda</taxon>
        <taxon>Insecta</taxon>
        <taxon>Pterygota</taxon>
        <taxon>Neoptera</taxon>
        <taxon>Endopterygota</taxon>
        <taxon>Lepidoptera</taxon>
        <taxon>Glossata</taxon>
        <taxon>Ditrysia</taxon>
        <taxon>Tineoidea</taxon>
        <taxon>Psychidae</taxon>
        <taxon>Oiketicinae</taxon>
        <taxon>Eumeta</taxon>
    </lineage>
</organism>
<comment type="caution">
    <text evidence="1">The sequence shown here is derived from an EMBL/GenBank/DDBJ whole genome shotgun (WGS) entry which is preliminary data.</text>
</comment>
<accession>A0A4C1XYG7</accession>
<keyword evidence="2" id="KW-1185">Reference proteome</keyword>
<protein>
    <submittedName>
        <fullName evidence="1">Uncharacterized protein</fullName>
    </submittedName>
</protein>
<dbReference type="EMBL" id="BGZK01001029">
    <property type="protein sequence ID" value="GBP69061.1"/>
    <property type="molecule type" value="Genomic_DNA"/>
</dbReference>
<sequence>MAFDVTLRPLSESFVGPLLQYPTLYQRTSLSIPYLIPTQEVGNQCVVDKRNGDSSERNFVCKPPPLISGGVKIEKKKPGQKQAMRYLWNIRSGAKAFVQLTCCS</sequence>